<dbReference type="GO" id="GO:0005452">
    <property type="term" value="F:solute:inorganic anion antiporter activity"/>
    <property type="evidence" value="ECO:0007669"/>
    <property type="project" value="InterPro"/>
</dbReference>
<dbReference type="SUPFAM" id="SSF55804">
    <property type="entry name" value="Phoshotransferase/anion transport protein"/>
    <property type="match status" value="1"/>
</dbReference>
<feature type="transmembrane region" description="Helical" evidence="9">
    <location>
        <begin position="387"/>
        <end position="408"/>
    </location>
</feature>
<keyword evidence="4" id="KW-1003">Cell membrane</keyword>
<evidence type="ECO:0000256" key="1">
    <source>
        <dbReference type="ARBA" id="ARBA00004651"/>
    </source>
</evidence>
<keyword evidence="8 9" id="KW-0472">Membrane</keyword>
<evidence type="ECO:0000256" key="5">
    <source>
        <dbReference type="ARBA" id="ARBA00022692"/>
    </source>
</evidence>
<feature type="transmembrane region" description="Helical" evidence="9">
    <location>
        <begin position="582"/>
        <end position="599"/>
    </location>
</feature>
<evidence type="ECO:0000256" key="7">
    <source>
        <dbReference type="ARBA" id="ARBA00023065"/>
    </source>
</evidence>
<dbReference type="GO" id="GO:0008509">
    <property type="term" value="F:monoatomic anion transmembrane transporter activity"/>
    <property type="evidence" value="ECO:0007669"/>
    <property type="project" value="InterPro"/>
</dbReference>
<dbReference type="InterPro" id="IPR011531">
    <property type="entry name" value="HCO3_transpt-like_TM_dom"/>
</dbReference>
<dbReference type="Gene3D" id="3.40.930.10">
    <property type="entry name" value="Mannitol-specific EII, Chain A"/>
    <property type="match status" value="1"/>
</dbReference>
<dbReference type="WBParaSite" id="SSLN_0000889301-mRNA-1">
    <property type="protein sequence ID" value="SSLN_0000889301-mRNA-1"/>
    <property type="gene ID" value="SSLN_0000889301"/>
</dbReference>
<organism evidence="12">
    <name type="scientific">Schistocephalus solidus</name>
    <name type="common">Tapeworm</name>
    <dbReference type="NCBI Taxonomy" id="70667"/>
    <lineage>
        <taxon>Eukaryota</taxon>
        <taxon>Metazoa</taxon>
        <taxon>Spiralia</taxon>
        <taxon>Lophotrochozoa</taxon>
        <taxon>Platyhelminthes</taxon>
        <taxon>Cestoda</taxon>
        <taxon>Eucestoda</taxon>
        <taxon>Diphyllobothriidea</taxon>
        <taxon>Diphyllobothriidae</taxon>
        <taxon>Schistocephalus</taxon>
    </lineage>
</organism>
<evidence type="ECO:0000256" key="3">
    <source>
        <dbReference type="ARBA" id="ARBA00022448"/>
    </source>
</evidence>
<dbReference type="AlphaFoldDB" id="A0A183SWG0"/>
<feature type="domain" description="Bicarbonate transporter-like transmembrane" evidence="10">
    <location>
        <begin position="320"/>
        <end position="603"/>
    </location>
</feature>
<feature type="transmembrane region" description="Helical" evidence="9">
    <location>
        <begin position="428"/>
        <end position="447"/>
    </location>
</feature>
<dbReference type="PANTHER" id="PTHR11453:SF36">
    <property type="entry name" value="ANION EXCHANGE PROTEIN"/>
    <property type="match status" value="1"/>
</dbReference>
<feature type="transmembrane region" description="Helical" evidence="9">
    <location>
        <begin position="486"/>
        <end position="506"/>
    </location>
</feature>
<dbReference type="GO" id="GO:0051453">
    <property type="term" value="P:regulation of intracellular pH"/>
    <property type="evidence" value="ECO:0007669"/>
    <property type="project" value="TreeGrafter"/>
</dbReference>
<sequence length="638" mass="71058">LKRTNMHLNACLPEGTEACCVLTGYVQELKQHVYVLTRLKTAIDGLGMVEVNNPLRFIVLFLTSDRSQVEAFSELGRCFALLMQDSAFRMTAYAAHDTNVLIQAMGNYLQTTVVLPKSAIKSAIVGETGLALPQTDPVQFDRTDLSNMWVHRYCSDFKDAFEKDNIATVLSSIPFVFFVVFGPTITMGNLYVKEVNPLVNLELCIVSCGFFTATYALLSGQPAATVGPSGPCFIFEGITAQLSRSLHVPFSNFRFWIGIYTAISGLILIGLNFSNLAKYARRSLEELFSSFVAFYFILKALFALFKVRVCMYEVQNPSTHSARYWVGAFNVPLGMLFVTVMERIIFSSYQLPTLNIPKFNEISVSSWIRIVNISTVTDFGSISAPMLHALSAVIGLFFTLLIFCETMLNSITALKPKAKKPSPVVMDHILTNVAFPLISVFLGWPFMSGVPVRTIANTMALVKLEPHPPPGKPAEIISLVEQRVNLLIVGLLVMCAVALGDILRFIPVAALYGMFLFVGMSGLRGLDLTNSISALLCRRKYWGRWEFLSNLPKQQLAVFTLIRFCELSILIAIMIIAEFSSASWISFAFPLIIIISALIREFVLPRWRWLAVYLEIVRFINLTFSATRVADLLDSLGV</sequence>
<evidence type="ECO:0000259" key="10">
    <source>
        <dbReference type="Pfam" id="PF00955"/>
    </source>
</evidence>
<evidence type="ECO:0000256" key="8">
    <source>
        <dbReference type="ARBA" id="ARBA00023136"/>
    </source>
</evidence>
<evidence type="ECO:0000256" key="6">
    <source>
        <dbReference type="ARBA" id="ARBA00022989"/>
    </source>
</evidence>
<dbReference type="Pfam" id="PF07565">
    <property type="entry name" value="Band_3_cyto"/>
    <property type="match status" value="1"/>
</dbReference>
<dbReference type="PANTHER" id="PTHR11453">
    <property type="entry name" value="ANION EXCHANGE PROTEIN"/>
    <property type="match status" value="1"/>
</dbReference>
<evidence type="ECO:0000256" key="9">
    <source>
        <dbReference type="SAM" id="Phobius"/>
    </source>
</evidence>
<evidence type="ECO:0000256" key="4">
    <source>
        <dbReference type="ARBA" id="ARBA00022475"/>
    </source>
</evidence>
<keyword evidence="3" id="KW-0813">Transport</keyword>
<feature type="transmembrane region" description="Helical" evidence="9">
    <location>
        <begin position="287"/>
        <end position="305"/>
    </location>
</feature>
<protein>
    <submittedName>
        <fullName evidence="12">Anion exchange protein</fullName>
    </submittedName>
</protein>
<dbReference type="InterPro" id="IPR016152">
    <property type="entry name" value="PTrfase/Anion_transptr"/>
</dbReference>
<evidence type="ECO:0000313" key="12">
    <source>
        <dbReference type="WBParaSite" id="SSLN_0000889301-mRNA-1"/>
    </source>
</evidence>
<dbReference type="GO" id="GO:0005886">
    <property type="term" value="C:plasma membrane"/>
    <property type="evidence" value="ECO:0007669"/>
    <property type="project" value="UniProtKB-SubCell"/>
</dbReference>
<keyword evidence="5 9" id="KW-0812">Transmembrane</keyword>
<keyword evidence="6 9" id="KW-1133">Transmembrane helix</keyword>
<proteinExistence type="inferred from homology"/>
<feature type="transmembrane region" description="Helical" evidence="9">
    <location>
        <begin position="253"/>
        <end position="275"/>
    </location>
</feature>
<dbReference type="Pfam" id="PF00955">
    <property type="entry name" value="HCO3_cotransp"/>
    <property type="match status" value="2"/>
</dbReference>
<dbReference type="InterPro" id="IPR003020">
    <property type="entry name" value="HCO3_transpt_euk"/>
</dbReference>
<feature type="transmembrane region" description="Helical" evidence="9">
    <location>
        <begin position="556"/>
        <end position="576"/>
    </location>
</feature>
<comment type="similarity">
    <text evidence="2">Belongs to the anion exchanger (TC 2.A.31) family.</text>
</comment>
<feature type="transmembrane region" description="Helical" evidence="9">
    <location>
        <begin position="173"/>
        <end position="192"/>
    </location>
</feature>
<comment type="subcellular location">
    <subcellularLocation>
        <location evidence="1">Cell membrane</location>
        <topology evidence="1">Multi-pass membrane protein</topology>
    </subcellularLocation>
</comment>
<reference evidence="12" key="1">
    <citation type="submission" date="2016-06" db="UniProtKB">
        <authorList>
            <consortium name="WormBaseParasite"/>
        </authorList>
    </citation>
    <scope>IDENTIFICATION</scope>
</reference>
<name>A0A183SWG0_SCHSO</name>
<accession>A0A183SWG0</accession>
<dbReference type="GO" id="GO:0008510">
    <property type="term" value="F:sodium:bicarbonate symporter activity"/>
    <property type="evidence" value="ECO:0007669"/>
    <property type="project" value="TreeGrafter"/>
</dbReference>
<keyword evidence="7" id="KW-0406">Ion transport</keyword>
<feature type="domain" description="Bicarbonate transporter-like transmembrane" evidence="10">
    <location>
        <begin position="151"/>
        <end position="309"/>
    </location>
</feature>
<feature type="transmembrane region" description="Helical" evidence="9">
    <location>
        <begin position="325"/>
        <end position="346"/>
    </location>
</feature>
<feature type="transmembrane region" description="Helical" evidence="9">
    <location>
        <begin position="199"/>
        <end position="218"/>
    </location>
</feature>
<evidence type="ECO:0000259" key="11">
    <source>
        <dbReference type="Pfam" id="PF07565"/>
    </source>
</evidence>
<dbReference type="Gene3D" id="1.10.287.570">
    <property type="entry name" value="Helical hairpin bin"/>
    <property type="match status" value="1"/>
</dbReference>
<feature type="transmembrane region" description="Helical" evidence="9">
    <location>
        <begin position="512"/>
        <end position="536"/>
    </location>
</feature>
<feature type="domain" description="Band 3 cytoplasmic" evidence="11">
    <location>
        <begin position="8"/>
        <end position="120"/>
    </location>
</feature>
<dbReference type="InterPro" id="IPR013769">
    <property type="entry name" value="Band3_cytoplasmic_dom"/>
</dbReference>
<evidence type="ECO:0000256" key="2">
    <source>
        <dbReference type="ARBA" id="ARBA00010993"/>
    </source>
</evidence>